<evidence type="ECO:0000259" key="13">
    <source>
        <dbReference type="PROSITE" id="PS50893"/>
    </source>
</evidence>
<evidence type="ECO:0000256" key="12">
    <source>
        <dbReference type="SAM" id="Phobius"/>
    </source>
</evidence>
<evidence type="ECO:0000259" key="15">
    <source>
        <dbReference type="PROSITE" id="PS50990"/>
    </source>
</evidence>
<keyword evidence="7" id="KW-0067">ATP-binding</keyword>
<evidence type="ECO:0000313" key="17">
    <source>
        <dbReference type="Proteomes" id="UP000326078"/>
    </source>
</evidence>
<keyword evidence="6" id="KW-0788">Thiol protease</keyword>
<dbReference type="Gene3D" id="3.90.70.10">
    <property type="entry name" value="Cysteine proteinases"/>
    <property type="match status" value="1"/>
</dbReference>
<feature type="transmembrane region" description="Helical" evidence="12">
    <location>
        <begin position="297"/>
        <end position="315"/>
    </location>
</feature>
<feature type="domain" description="ABC transporter" evidence="13">
    <location>
        <begin position="471"/>
        <end position="703"/>
    </location>
</feature>
<feature type="transmembrane region" description="Helical" evidence="12">
    <location>
        <begin position="199"/>
        <end position="218"/>
    </location>
</feature>
<dbReference type="AlphaFoldDB" id="A0A5N0YU29"/>
<accession>A0A5N0YU29</accession>
<dbReference type="Pfam" id="PF00005">
    <property type="entry name" value="ABC_tran"/>
    <property type="match status" value="1"/>
</dbReference>
<dbReference type="RefSeq" id="WP_151026314.1">
    <property type="nucleotide sequence ID" value="NZ_VYUK01000001.1"/>
</dbReference>
<dbReference type="InterPro" id="IPR027417">
    <property type="entry name" value="P-loop_NTPase"/>
</dbReference>
<dbReference type="GO" id="GO:0015031">
    <property type="term" value="P:protein transport"/>
    <property type="evidence" value="ECO:0007669"/>
    <property type="project" value="UniProtKB-KW"/>
</dbReference>
<dbReference type="SUPFAM" id="SSF52540">
    <property type="entry name" value="P-loop containing nucleoside triphosphate hydrolases"/>
    <property type="match status" value="1"/>
</dbReference>
<dbReference type="InterPro" id="IPR017871">
    <property type="entry name" value="ABC_transporter-like_CS"/>
</dbReference>
<comment type="caution">
    <text evidence="16">The sequence shown here is derived from an EMBL/GenBank/DDBJ whole genome shotgun (WGS) entry which is preliminary data.</text>
</comment>
<keyword evidence="5" id="KW-0547">Nucleotide-binding</keyword>
<evidence type="ECO:0000256" key="6">
    <source>
        <dbReference type="ARBA" id="ARBA00022807"/>
    </source>
</evidence>
<keyword evidence="6" id="KW-0645">Protease</keyword>
<dbReference type="PROSITE" id="PS50929">
    <property type="entry name" value="ABC_TM1F"/>
    <property type="match status" value="1"/>
</dbReference>
<feature type="transmembrane region" description="Helical" evidence="12">
    <location>
        <begin position="380"/>
        <end position="402"/>
    </location>
</feature>
<feature type="domain" description="Peptidase C39" evidence="15">
    <location>
        <begin position="9"/>
        <end position="129"/>
    </location>
</feature>
<dbReference type="GO" id="GO:0140359">
    <property type="term" value="F:ABC-type transporter activity"/>
    <property type="evidence" value="ECO:0007669"/>
    <property type="project" value="InterPro"/>
</dbReference>
<sequence>MKKVSYVPQLQESECGLCCVNMVMRFHGDQIPMSYLYESLEVGRDGHNLSQLRGFLEKNNYECKIYKSNVSDLEKFSGSPLIVFINNCHFVVLEKINSRNVTYVDPDIGRVKEDLSEFEAEYSGKFLFANPVVNRKKISIKENSFSVYNDFFRKHIFRFGVLLIIAGISYLLSLINPVFLSQMSKQFDNLDSFNNPFLLLPLLLFLVFYFVVFTIKNIKTVNFSIKMDEHIYRKLVKKLLGVDYSFYMTRSTGDLMYRIGLMRSNREFLIDSIFRGLLDFGMIITIIGIVFIVSPFFIPYILGIGSLMFLVLNIIRKKVIQYQKIEVSETIKQQSQEYESLMAMFSIKAMKSEEMIRDLLSENYTKTIKMFSKRFVFTDLYRTTNTIFISFAPLGIFLYLIIMNNNQFDITSVLFMYGLMNIFFTSVGSIFNAFNMYGVFKVNMNRINDIFQATELPVPKNTFTVKKIDSLEFNNVSFKYPGQKEYTLKNISFSLKSGERLGIAGATGSGKSTLLGLLLGLYQPTDGDILINGKKMSEVSTDSFRELLSFIPQDPFVFHKSIKQNIDLDGNSSDTEIIKAAKMAQIHEDINRMPMKYETIVSELGRNISGGQKQRIIIARALLNNPEIIVMDEATSAMDTLTERKITKLLKNNGKTQVIVAHRISTIKNCNQILVLDKGSLVGNGNHESLLNENGYYQSLVNSN</sequence>
<protein>
    <submittedName>
        <fullName evidence="16">Peptidase domain-containing ABC transporter</fullName>
    </submittedName>
</protein>
<evidence type="ECO:0000256" key="4">
    <source>
        <dbReference type="ARBA" id="ARBA00022692"/>
    </source>
</evidence>
<dbReference type="Pfam" id="PF03412">
    <property type="entry name" value="Peptidase_C39"/>
    <property type="match status" value="1"/>
</dbReference>
<evidence type="ECO:0000256" key="2">
    <source>
        <dbReference type="ARBA" id="ARBA00022448"/>
    </source>
</evidence>
<keyword evidence="3" id="KW-1003">Cell membrane</keyword>
<dbReference type="PANTHER" id="PTHR24221">
    <property type="entry name" value="ATP-BINDING CASSETTE SUB-FAMILY B"/>
    <property type="match status" value="1"/>
</dbReference>
<dbReference type="GO" id="GO:0034040">
    <property type="term" value="F:ATPase-coupled lipid transmembrane transporter activity"/>
    <property type="evidence" value="ECO:0007669"/>
    <property type="project" value="TreeGrafter"/>
</dbReference>
<feature type="transmembrane region" description="Helical" evidence="12">
    <location>
        <begin position="156"/>
        <end position="179"/>
    </location>
</feature>
<comment type="subcellular location">
    <subcellularLocation>
        <location evidence="1">Cell membrane</location>
        <topology evidence="1">Multi-pass membrane protein</topology>
    </subcellularLocation>
</comment>
<evidence type="ECO:0000256" key="1">
    <source>
        <dbReference type="ARBA" id="ARBA00004651"/>
    </source>
</evidence>
<dbReference type="SMART" id="SM00382">
    <property type="entry name" value="AAA"/>
    <property type="match status" value="1"/>
</dbReference>
<feature type="transmembrane region" description="Helical" evidence="12">
    <location>
        <begin position="414"/>
        <end position="434"/>
    </location>
</feature>
<evidence type="ECO:0000256" key="8">
    <source>
        <dbReference type="ARBA" id="ARBA00022927"/>
    </source>
</evidence>
<dbReference type="InterPro" id="IPR003593">
    <property type="entry name" value="AAA+_ATPase"/>
</dbReference>
<keyword evidence="10 12" id="KW-0472">Membrane</keyword>
<dbReference type="GO" id="GO:0016887">
    <property type="term" value="F:ATP hydrolysis activity"/>
    <property type="evidence" value="ECO:0007669"/>
    <property type="project" value="InterPro"/>
</dbReference>
<evidence type="ECO:0000256" key="10">
    <source>
        <dbReference type="ARBA" id="ARBA00023136"/>
    </source>
</evidence>
<evidence type="ECO:0000256" key="9">
    <source>
        <dbReference type="ARBA" id="ARBA00022989"/>
    </source>
</evidence>
<reference evidence="16 17" key="1">
    <citation type="submission" date="2019-09" db="EMBL/GenBank/DDBJ databases">
        <title>Vancomyinc resistant enterococci isolated from farm animals in Switzerland.</title>
        <authorList>
            <person name="Stevens M.J.A."/>
            <person name="Stephan R."/>
            <person name="Morach M."/>
            <person name="Nuesch-Inderbinen M."/>
        </authorList>
    </citation>
    <scope>NUCLEOTIDE SEQUENCE [LARGE SCALE GENOMIC DNA]</scope>
    <source>
        <strain evidence="16 17">GH27</strain>
    </source>
</reference>
<dbReference type="GO" id="GO:0006508">
    <property type="term" value="P:proteolysis"/>
    <property type="evidence" value="ECO:0007669"/>
    <property type="project" value="InterPro"/>
</dbReference>
<dbReference type="GO" id="GO:0005886">
    <property type="term" value="C:plasma membrane"/>
    <property type="evidence" value="ECO:0007669"/>
    <property type="project" value="UniProtKB-SubCell"/>
</dbReference>
<dbReference type="InterPro" id="IPR036640">
    <property type="entry name" value="ABC1_TM_sf"/>
</dbReference>
<keyword evidence="9 12" id="KW-1133">Transmembrane helix</keyword>
<feature type="domain" description="ABC transmembrane type-1" evidence="14">
    <location>
        <begin position="161"/>
        <end position="437"/>
    </location>
</feature>
<dbReference type="InterPro" id="IPR011527">
    <property type="entry name" value="ABC1_TM_dom"/>
</dbReference>
<dbReference type="GO" id="GO:0043213">
    <property type="term" value="P:bacteriocin transport"/>
    <property type="evidence" value="ECO:0007669"/>
    <property type="project" value="UniProtKB-KW"/>
</dbReference>
<dbReference type="GO" id="GO:0005524">
    <property type="term" value="F:ATP binding"/>
    <property type="evidence" value="ECO:0007669"/>
    <property type="project" value="UniProtKB-KW"/>
</dbReference>
<evidence type="ECO:0000259" key="14">
    <source>
        <dbReference type="PROSITE" id="PS50929"/>
    </source>
</evidence>
<keyword evidence="4 12" id="KW-0812">Transmembrane</keyword>
<dbReference type="GO" id="GO:0008234">
    <property type="term" value="F:cysteine-type peptidase activity"/>
    <property type="evidence" value="ECO:0007669"/>
    <property type="project" value="UniProtKB-KW"/>
</dbReference>
<dbReference type="Proteomes" id="UP000326078">
    <property type="component" value="Unassembled WGS sequence"/>
</dbReference>
<dbReference type="SUPFAM" id="SSF90123">
    <property type="entry name" value="ABC transporter transmembrane region"/>
    <property type="match status" value="1"/>
</dbReference>
<organism evidence="16 17">
    <name type="scientific">Enterococcus durans</name>
    <dbReference type="NCBI Taxonomy" id="53345"/>
    <lineage>
        <taxon>Bacteria</taxon>
        <taxon>Bacillati</taxon>
        <taxon>Bacillota</taxon>
        <taxon>Bacilli</taxon>
        <taxon>Lactobacillales</taxon>
        <taxon>Enterococcaceae</taxon>
        <taxon>Enterococcus</taxon>
    </lineage>
</organism>
<dbReference type="InterPro" id="IPR005074">
    <property type="entry name" value="Peptidase_C39"/>
</dbReference>
<keyword evidence="6" id="KW-0378">Hydrolase</keyword>
<evidence type="ECO:0000313" key="16">
    <source>
        <dbReference type="EMBL" id="KAA9206285.1"/>
    </source>
</evidence>
<keyword evidence="2" id="KW-0813">Transport</keyword>
<evidence type="ECO:0000256" key="3">
    <source>
        <dbReference type="ARBA" id="ARBA00022475"/>
    </source>
</evidence>
<dbReference type="PROSITE" id="PS50990">
    <property type="entry name" value="PEPTIDASE_C39"/>
    <property type="match status" value="1"/>
</dbReference>
<evidence type="ECO:0000256" key="7">
    <source>
        <dbReference type="ARBA" id="ARBA00022840"/>
    </source>
</evidence>
<evidence type="ECO:0000256" key="11">
    <source>
        <dbReference type="ARBA" id="ARBA00043264"/>
    </source>
</evidence>
<dbReference type="PROSITE" id="PS50893">
    <property type="entry name" value="ABC_TRANSPORTER_2"/>
    <property type="match status" value="1"/>
</dbReference>
<evidence type="ECO:0000256" key="5">
    <source>
        <dbReference type="ARBA" id="ARBA00022741"/>
    </source>
</evidence>
<name>A0A5N0YU29_9ENTE</name>
<dbReference type="PROSITE" id="PS00211">
    <property type="entry name" value="ABC_TRANSPORTER_1"/>
    <property type="match status" value="1"/>
</dbReference>
<dbReference type="EMBL" id="VYUT01000006">
    <property type="protein sequence ID" value="KAA9206285.1"/>
    <property type="molecule type" value="Genomic_DNA"/>
</dbReference>
<dbReference type="Gene3D" id="3.40.50.300">
    <property type="entry name" value="P-loop containing nucleotide triphosphate hydrolases"/>
    <property type="match status" value="1"/>
</dbReference>
<gene>
    <name evidence="16" type="ORF">F6X95_04950</name>
</gene>
<feature type="transmembrane region" description="Helical" evidence="12">
    <location>
        <begin position="268"/>
        <end position="291"/>
    </location>
</feature>
<dbReference type="Gene3D" id="1.20.1560.10">
    <property type="entry name" value="ABC transporter type 1, transmembrane domain"/>
    <property type="match status" value="1"/>
</dbReference>
<dbReference type="PANTHER" id="PTHR24221:SF654">
    <property type="entry name" value="ATP-BINDING CASSETTE SUB-FAMILY B MEMBER 6"/>
    <property type="match status" value="1"/>
</dbReference>
<dbReference type="InterPro" id="IPR003439">
    <property type="entry name" value="ABC_transporter-like_ATP-bd"/>
</dbReference>
<dbReference type="FunFam" id="3.40.50.300:FF:000221">
    <property type="entry name" value="Multidrug ABC transporter ATP-binding protein"/>
    <property type="match status" value="1"/>
</dbReference>
<proteinExistence type="predicted"/>
<dbReference type="InterPro" id="IPR039421">
    <property type="entry name" value="Type_1_exporter"/>
</dbReference>
<keyword evidence="11" id="KW-0080">Bacteriocin transport</keyword>
<dbReference type="Pfam" id="PF00664">
    <property type="entry name" value="ABC_membrane"/>
    <property type="match status" value="1"/>
</dbReference>
<keyword evidence="8" id="KW-0653">Protein transport</keyword>